<feature type="non-terminal residue" evidence="1">
    <location>
        <position position="1"/>
    </location>
</feature>
<dbReference type="Proteomes" id="UP000789396">
    <property type="component" value="Unassembled WGS sequence"/>
</dbReference>
<keyword evidence="2" id="KW-1185">Reference proteome</keyword>
<reference evidence="1" key="1">
    <citation type="submission" date="2021-06" db="EMBL/GenBank/DDBJ databases">
        <authorList>
            <person name="Kallberg Y."/>
            <person name="Tangrot J."/>
            <person name="Rosling A."/>
        </authorList>
    </citation>
    <scope>NUCLEOTIDE SEQUENCE</scope>
    <source>
        <strain evidence="1">IN212</strain>
    </source>
</reference>
<evidence type="ECO:0000313" key="2">
    <source>
        <dbReference type="Proteomes" id="UP000789396"/>
    </source>
</evidence>
<feature type="non-terminal residue" evidence="1">
    <location>
        <position position="58"/>
    </location>
</feature>
<name>A0A9N9K3Q9_9GLOM</name>
<protein>
    <submittedName>
        <fullName evidence="1">15269_t:CDS:1</fullName>
    </submittedName>
</protein>
<proteinExistence type="predicted"/>
<comment type="caution">
    <text evidence="1">The sequence shown here is derived from an EMBL/GenBank/DDBJ whole genome shotgun (WGS) entry which is preliminary data.</text>
</comment>
<accession>A0A9N9K3Q9</accession>
<dbReference type="EMBL" id="CAJVPZ010081795">
    <property type="protein sequence ID" value="CAG8808764.1"/>
    <property type="molecule type" value="Genomic_DNA"/>
</dbReference>
<dbReference type="AlphaFoldDB" id="A0A9N9K3Q9"/>
<gene>
    <name evidence="1" type="ORF">RFULGI_LOCUS18511</name>
</gene>
<sequence length="58" mass="6605">QAKNQNLSYEILILSKEIKFLKAIGVQYVTIVTNFGNLCNYTPLDVRDLFLSRLASKV</sequence>
<organism evidence="1 2">
    <name type="scientific">Racocetra fulgida</name>
    <dbReference type="NCBI Taxonomy" id="60492"/>
    <lineage>
        <taxon>Eukaryota</taxon>
        <taxon>Fungi</taxon>
        <taxon>Fungi incertae sedis</taxon>
        <taxon>Mucoromycota</taxon>
        <taxon>Glomeromycotina</taxon>
        <taxon>Glomeromycetes</taxon>
        <taxon>Diversisporales</taxon>
        <taxon>Gigasporaceae</taxon>
        <taxon>Racocetra</taxon>
    </lineage>
</organism>
<evidence type="ECO:0000313" key="1">
    <source>
        <dbReference type="EMBL" id="CAG8808764.1"/>
    </source>
</evidence>